<dbReference type="AlphaFoldDB" id="A0A8H4XNH2"/>
<feature type="chain" id="PRO_5034240473" evidence="2">
    <location>
        <begin position="22"/>
        <end position="247"/>
    </location>
</feature>
<keyword evidence="4" id="KW-1185">Reference proteome</keyword>
<organism evidence="3 4">
    <name type="scientific">Fusarium zealandicum</name>
    <dbReference type="NCBI Taxonomy" id="1053134"/>
    <lineage>
        <taxon>Eukaryota</taxon>
        <taxon>Fungi</taxon>
        <taxon>Dikarya</taxon>
        <taxon>Ascomycota</taxon>
        <taxon>Pezizomycotina</taxon>
        <taxon>Sordariomycetes</taxon>
        <taxon>Hypocreomycetidae</taxon>
        <taxon>Hypocreales</taxon>
        <taxon>Nectriaceae</taxon>
        <taxon>Fusarium</taxon>
        <taxon>Fusarium staphyleae species complex</taxon>
    </lineage>
</organism>
<evidence type="ECO:0000256" key="1">
    <source>
        <dbReference type="SAM" id="MobiDB-lite"/>
    </source>
</evidence>
<keyword evidence="2" id="KW-0732">Signal</keyword>
<accession>A0A8H4XNH2</accession>
<evidence type="ECO:0000313" key="3">
    <source>
        <dbReference type="EMBL" id="KAF4981707.1"/>
    </source>
</evidence>
<dbReference type="Proteomes" id="UP000635477">
    <property type="component" value="Unassembled WGS sequence"/>
</dbReference>
<name>A0A8H4XNH2_9HYPO</name>
<dbReference type="OrthoDB" id="5100331at2759"/>
<proteinExistence type="predicted"/>
<reference evidence="3" key="2">
    <citation type="submission" date="2020-05" db="EMBL/GenBank/DDBJ databases">
        <authorList>
            <person name="Kim H.-S."/>
            <person name="Proctor R.H."/>
            <person name="Brown D.W."/>
        </authorList>
    </citation>
    <scope>NUCLEOTIDE SEQUENCE</scope>
    <source>
        <strain evidence="3">NRRL 22465</strain>
    </source>
</reference>
<comment type="caution">
    <text evidence="3">The sequence shown here is derived from an EMBL/GenBank/DDBJ whole genome shotgun (WGS) entry which is preliminary data.</text>
</comment>
<protein>
    <submittedName>
        <fullName evidence="3">Uncharacterized protein</fullName>
    </submittedName>
</protein>
<feature type="signal peptide" evidence="2">
    <location>
        <begin position="1"/>
        <end position="21"/>
    </location>
</feature>
<reference evidence="3" key="1">
    <citation type="journal article" date="2020" name="BMC Genomics">
        <title>Correction to: Identification and distribution of gene clusters required for synthesis of sphingolipid metabolism inhibitors in diverse species of the filamentous fungus Fusarium.</title>
        <authorList>
            <person name="Kim H.S."/>
            <person name="Lohmar J.M."/>
            <person name="Busman M."/>
            <person name="Brown D.W."/>
            <person name="Naumann T.A."/>
            <person name="Divon H.H."/>
            <person name="Lysoe E."/>
            <person name="Uhlig S."/>
            <person name="Proctor R.H."/>
        </authorList>
    </citation>
    <scope>NUCLEOTIDE SEQUENCE</scope>
    <source>
        <strain evidence="3">NRRL 22465</strain>
    </source>
</reference>
<feature type="region of interest" description="Disordered" evidence="1">
    <location>
        <begin position="34"/>
        <end position="61"/>
    </location>
</feature>
<gene>
    <name evidence="3" type="ORF">FZEAL_2509</name>
</gene>
<sequence>MHSRVLLCLAFGLITANSVAASICKPRSSVTSSAESTTSVSSTAETASSTSSETVDVSSSATTTISVTSSEAITSSTETTSTSSAEPIATFSVIAEGSEVSGAVLKGSGRNGDIATFNPAFNARPLIFSIEAATGRARESGGNYLCATYTTQGPAYVAICSDGSEEQNTFLTCEQTADPLDPINPKLACTAPAGSCINDVFVERTCGPTGGTFDQFYTKYYVGGGFYAYIGSGAYPNYQALDFGTRA</sequence>
<evidence type="ECO:0000313" key="4">
    <source>
        <dbReference type="Proteomes" id="UP000635477"/>
    </source>
</evidence>
<evidence type="ECO:0000256" key="2">
    <source>
        <dbReference type="SAM" id="SignalP"/>
    </source>
</evidence>
<dbReference type="EMBL" id="JABEYC010000153">
    <property type="protein sequence ID" value="KAF4981707.1"/>
    <property type="molecule type" value="Genomic_DNA"/>
</dbReference>